<name>A0ABD2BEA3_VESSQ</name>
<accession>A0ABD2BEA3</accession>
<dbReference type="EMBL" id="JAUDFV010000110">
    <property type="protein sequence ID" value="KAL2731020.1"/>
    <property type="molecule type" value="Genomic_DNA"/>
</dbReference>
<evidence type="ECO:0000313" key="2">
    <source>
        <dbReference type="Proteomes" id="UP001607302"/>
    </source>
</evidence>
<comment type="caution">
    <text evidence="1">The sequence shown here is derived from an EMBL/GenBank/DDBJ whole genome shotgun (WGS) entry which is preliminary data.</text>
</comment>
<dbReference type="AlphaFoldDB" id="A0ABD2BEA3"/>
<evidence type="ECO:0000313" key="1">
    <source>
        <dbReference type="EMBL" id="KAL2731020.1"/>
    </source>
</evidence>
<dbReference type="Proteomes" id="UP001607302">
    <property type="component" value="Unassembled WGS sequence"/>
</dbReference>
<organism evidence="1 2">
    <name type="scientific">Vespula squamosa</name>
    <name type="common">Southern yellow jacket</name>
    <name type="synonym">Wasp</name>
    <dbReference type="NCBI Taxonomy" id="30214"/>
    <lineage>
        <taxon>Eukaryota</taxon>
        <taxon>Metazoa</taxon>
        <taxon>Ecdysozoa</taxon>
        <taxon>Arthropoda</taxon>
        <taxon>Hexapoda</taxon>
        <taxon>Insecta</taxon>
        <taxon>Pterygota</taxon>
        <taxon>Neoptera</taxon>
        <taxon>Endopterygota</taxon>
        <taxon>Hymenoptera</taxon>
        <taxon>Apocrita</taxon>
        <taxon>Aculeata</taxon>
        <taxon>Vespoidea</taxon>
        <taxon>Vespidae</taxon>
        <taxon>Vespinae</taxon>
        <taxon>Vespula</taxon>
    </lineage>
</organism>
<protein>
    <submittedName>
        <fullName evidence="1">Uncharacterized protein</fullName>
    </submittedName>
</protein>
<reference evidence="1 2" key="1">
    <citation type="journal article" date="2024" name="Ann. Entomol. Soc. Am.">
        <title>Genomic analyses of the southern and eastern yellowjacket wasps (Hymenoptera: Vespidae) reveal evolutionary signatures of social life.</title>
        <authorList>
            <person name="Catto M.A."/>
            <person name="Caine P.B."/>
            <person name="Orr S.E."/>
            <person name="Hunt B.G."/>
            <person name="Goodisman M.A.D."/>
        </authorList>
    </citation>
    <scope>NUCLEOTIDE SEQUENCE [LARGE SCALE GENOMIC DNA]</scope>
    <source>
        <strain evidence="1">233</strain>
        <tissue evidence="1">Head and thorax</tissue>
    </source>
</reference>
<gene>
    <name evidence="1" type="ORF">V1478_005433</name>
</gene>
<sequence length="97" mass="11467">MVLIDLLAREQRHDSVVGHATTVEKTGTKNEANRSEKFQFNVYILFVNQCMETGRYKDKAQTRNASETENDRNNYFHFRCTIVYQRPDTNWFDNPTT</sequence>
<keyword evidence="2" id="KW-1185">Reference proteome</keyword>
<proteinExistence type="predicted"/>